<protein>
    <submittedName>
        <fullName evidence="1">Uncharacterized protein</fullName>
    </submittedName>
</protein>
<evidence type="ECO:0000313" key="1">
    <source>
        <dbReference type="EMBL" id="GIE73241.1"/>
    </source>
</evidence>
<dbReference type="RefSeq" id="WP_203830867.1">
    <property type="nucleotide sequence ID" value="NZ_BAAATY010000070.1"/>
</dbReference>
<dbReference type="Proteomes" id="UP000624709">
    <property type="component" value="Unassembled WGS sequence"/>
</dbReference>
<evidence type="ECO:0000313" key="2">
    <source>
        <dbReference type="Proteomes" id="UP000624709"/>
    </source>
</evidence>
<name>A0ABQ4BSK8_9ACTN</name>
<organism evidence="1 2">
    <name type="scientific">Actinoplanes palleronii</name>
    <dbReference type="NCBI Taxonomy" id="113570"/>
    <lineage>
        <taxon>Bacteria</taxon>
        <taxon>Bacillati</taxon>
        <taxon>Actinomycetota</taxon>
        <taxon>Actinomycetes</taxon>
        <taxon>Micromonosporales</taxon>
        <taxon>Micromonosporaceae</taxon>
        <taxon>Actinoplanes</taxon>
    </lineage>
</organism>
<reference evidence="1 2" key="1">
    <citation type="submission" date="2021-01" db="EMBL/GenBank/DDBJ databases">
        <title>Whole genome shotgun sequence of Actinoplanes palleronii NBRC 14916.</title>
        <authorList>
            <person name="Komaki H."/>
            <person name="Tamura T."/>
        </authorList>
    </citation>
    <scope>NUCLEOTIDE SEQUENCE [LARGE SCALE GENOMIC DNA]</scope>
    <source>
        <strain evidence="1 2">NBRC 14916</strain>
    </source>
</reference>
<proteinExistence type="predicted"/>
<dbReference type="EMBL" id="BOMS01000167">
    <property type="protein sequence ID" value="GIE73241.1"/>
    <property type="molecule type" value="Genomic_DNA"/>
</dbReference>
<sequence>MDLERRRDRERYARELAYAAPPGMVAAATAARLAGDWRGACAASGVEVRIDPSDAAFLAADLAGLAPDLLRRHLPRAGNHAVRPALSVVLSRRATVEPRTPVLLLTTPPTVTAPQRLELTVSCLAELDRDWLDLPPWAWHASEVADRRWAYGASAERAAWHFADGTAYPRGTSTPADLRGTVDPAPDRAAEFERLLRAIAPEGMEELYRSAGLDTDDRYRSEWYSRLLTAEQDRLPLLAAETRRLAGRYGELATVFPTLVAGGLELRVSEEGTPVVGIWNRRRRRGGPPGPYGLGLAAPLDVALLRWGALSRDELHPLVHEALFPGRVQRWRPVGHDSSATIRVRCGADWHLVEIAGASLRLPDHDEVEVRRETMLAVLGGRSSGCAAALAAFRTGQKPMPKEIRKWRRHFFARLVHGDTATVLADLAAGCDQLLRDPQGRTLRQAAAAAGAETVVAALPG</sequence>
<keyword evidence="2" id="KW-1185">Reference proteome</keyword>
<gene>
    <name evidence="1" type="ORF">Apa02nite_093490</name>
</gene>
<accession>A0ABQ4BSK8</accession>
<comment type="caution">
    <text evidence="1">The sequence shown here is derived from an EMBL/GenBank/DDBJ whole genome shotgun (WGS) entry which is preliminary data.</text>
</comment>